<evidence type="ECO:0000313" key="4">
    <source>
        <dbReference type="EMBL" id="RNB87765.1"/>
    </source>
</evidence>
<name>A0A3M8DK44_9BACL</name>
<keyword evidence="5" id="KW-1185">Reference proteome</keyword>
<dbReference type="Pfam" id="PF13487">
    <property type="entry name" value="HD_5"/>
    <property type="match status" value="1"/>
</dbReference>
<dbReference type="PANTHER" id="PTHR43155">
    <property type="entry name" value="CYCLIC DI-GMP PHOSPHODIESTERASE PA4108-RELATED"/>
    <property type="match status" value="1"/>
</dbReference>
<reference evidence="4 5" key="1">
    <citation type="submission" date="2018-10" db="EMBL/GenBank/DDBJ databases">
        <title>Phylogenomics of Brevibacillus.</title>
        <authorList>
            <person name="Dunlap C."/>
        </authorList>
    </citation>
    <scope>NUCLEOTIDE SEQUENCE [LARGE SCALE GENOMIC DNA]</scope>
    <source>
        <strain evidence="4 5">JCM 15716</strain>
    </source>
</reference>
<evidence type="ECO:0000313" key="5">
    <source>
        <dbReference type="Proteomes" id="UP000271031"/>
    </source>
</evidence>
<dbReference type="PROSITE" id="PS51832">
    <property type="entry name" value="HD_GYP"/>
    <property type="match status" value="1"/>
</dbReference>
<organism evidence="4 5">
    <name type="scientific">Brevibacillus fluminis</name>
    <dbReference type="NCBI Taxonomy" id="511487"/>
    <lineage>
        <taxon>Bacteria</taxon>
        <taxon>Bacillati</taxon>
        <taxon>Bacillota</taxon>
        <taxon>Bacilli</taxon>
        <taxon>Bacillales</taxon>
        <taxon>Paenibacillaceae</taxon>
        <taxon>Brevibacillus</taxon>
    </lineage>
</organism>
<evidence type="ECO:0000256" key="2">
    <source>
        <dbReference type="SAM" id="Phobius"/>
    </source>
</evidence>
<gene>
    <name evidence="4" type="ORF">EDM56_13085</name>
</gene>
<keyword evidence="2" id="KW-1133">Transmembrane helix</keyword>
<feature type="transmembrane region" description="Helical" evidence="2">
    <location>
        <begin position="71"/>
        <end position="87"/>
    </location>
</feature>
<dbReference type="OrthoDB" id="9759601at2"/>
<evidence type="ECO:0000259" key="3">
    <source>
        <dbReference type="PROSITE" id="PS51832"/>
    </source>
</evidence>
<dbReference type="InterPro" id="IPR037522">
    <property type="entry name" value="HD_GYP_dom"/>
</dbReference>
<dbReference type="AlphaFoldDB" id="A0A3M8DK44"/>
<dbReference type="EMBL" id="RHHQ01000010">
    <property type="protein sequence ID" value="RNB87765.1"/>
    <property type="molecule type" value="Genomic_DNA"/>
</dbReference>
<feature type="domain" description="HD-GYP" evidence="3">
    <location>
        <begin position="184"/>
        <end position="381"/>
    </location>
</feature>
<feature type="compositionally biased region" description="Polar residues" evidence="1">
    <location>
        <begin position="373"/>
        <end position="383"/>
    </location>
</feature>
<keyword evidence="2" id="KW-0812">Transmembrane</keyword>
<dbReference type="PANTHER" id="PTHR43155:SF2">
    <property type="entry name" value="CYCLIC DI-GMP PHOSPHODIESTERASE PA4108"/>
    <property type="match status" value="1"/>
</dbReference>
<feature type="region of interest" description="Disordered" evidence="1">
    <location>
        <begin position="373"/>
        <end position="394"/>
    </location>
</feature>
<evidence type="ECO:0000256" key="1">
    <source>
        <dbReference type="SAM" id="MobiDB-lite"/>
    </source>
</evidence>
<feature type="transmembrane region" description="Helical" evidence="2">
    <location>
        <begin position="147"/>
        <end position="169"/>
    </location>
</feature>
<keyword evidence="2" id="KW-0472">Membrane</keyword>
<proteinExistence type="predicted"/>
<feature type="transmembrane region" description="Helical" evidence="2">
    <location>
        <begin position="93"/>
        <end position="110"/>
    </location>
</feature>
<feature type="transmembrane region" description="Helical" evidence="2">
    <location>
        <begin position="12"/>
        <end position="32"/>
    </location>
</feature>
<sequence>MRSLYILFTERIMFVAATLLTVFSVALGALRMMNAIDVLYSVVLVSLAASVILWILYVLHRTHFFDLIDSIQFAAFSFLLFISLVAYNNPFGVREMWALFVIYLLVISFYQSQKMFLVWSGACFFAYGFIVFSELRMMLDVSTKEQMVILALYRASLMIGGMLLAFLVFSYSKKLKMSVQVQQAKKERKQLYRMVHALVPVVERKTQTSRDEIETMHVLMKSMLRALRSDVEEWELRMIVLLHYVSRIKWPDYFFDKEGKLTDFEYQMVKEHCFFAKEFLPDEPAYRRIIDALSFHHERVDGTGYPHCLTGDKIPLLSQVLGIAECYIALVSPRSYRGMVEAQDALSEIRLTQGTAFAEDVIEALAETISMGSAHNSHEQSLPSKVGLHPLKSG</sequence>
<feature type="transmembrane region" description="Helical" evidence="2">
    <location>
        <begin position="38"/>
        <end position="59"/>
    </location>
</feature>
<dbReference type="RefSeq" id="WP_122918370.1">
    <property type="nucleotide sequence ID" value="NZ_RHHQ01000010.1"/>
</dbReference>
<dbReference type="Gene3D" id="1.10.3210.10">
    <property type="entry name" value="Hypothetical protein af1432"/>
    <property type="match status" value="1"/>
</dbReference>
<protein>
    <recommendedName>
        <fullName evidence="3">HD-GYP domain-containing protein</fullName>
    </recommendedName>
</protein>
<feature type="transmembrane region" description="Helical" evidence="2">
    <location>
        <begin position="117"/>
        <end position="135"/>
    </location>
</feature>
<accession>A0A3M8DK44</accession>
<dbReference type="SUPFAM" id="SSF109604">
    <property type="entry name" value="HD-domain/PDEase-like"/>
    <property type="match status" value="1"/>
</dbReference>
<dbReference type="InterPro" id="IPR003607">
    <property type="entry name" value="HD/PDEase_dom"/>
</dbReference>
<dbReference type="CDD" id="cd00077">
    <property type="entry name" value="HDc"/>
    <property type="match status" value="1"/>
</dbReference>
<dbReference type="Proteomes" id="UP000271031">
    <property type="component" value="Unassembled WGS sequence"/>
</dbReference>
<comment type="caution">
    <text evidence="4">The sequence shown here is derived from an EMBL/GenBank/DDBJ whole genome shotgun (WGS) entry which is preliminary data.</text>
</comment>